<organism evidence="1 2">
    <name type="scientific">Psychroflexus aurantiacus</name>
    <dbReference type="NCBI Taxonomy" id="2709310"/>
    <lineage>
        <taxon>Bacteria</taxon>
        <taxon>Pseudomonadati</taxon>
        <taxon>Bacteroidota</taxon>
        <taxon>Flavobacteriia</taxon>
        <taxon>Flavobacteriales</taxon>
        <taxon>Flavobacteriaceae</taxon>
        <taxon>Psychroflexus</taxon>
    </lineage>
</organism>
<accession>A0A6B3R3C7</accession>
<dbReference type="Proteomes" id="UP000478505">
    <property type="component" value="Unassembled WGS sequence"/>
</dbReference>
<reference evidence="1 2" key="1">
    <citation type="submission" date="2020-02" db="EMBL/GenBank/DDBJ databases">
        <title>Flavobacteriaceae Psychroflexus bacterium YR1-1, complete genome.</title>
        <authorList>
            <person name="Li Y."/>
            <person name="Wu S."/>
        </authorList>
    </citation>
    <scope>NUCLEOTIDE SEQUENCE [LARGE SCALE GENOMIC DNA]</scope>
    <source>
        <strain evidence="1 2">YR1-1</strain>
    </source>
</reference>
<gene>
    <name evidence="1" type="ORF">G3567_12520</name>
</gene>
<evidence type="ECO:0000313" key="2">
    <source>
        <dbReference type="Proteomes" id="UP000478505"/>
    </source>
</evidence>
<sequence>MEANIEYISFNNDKNIDELLYNIDLYKIRLKELRDELRFCKFLIETNNFKPKVINLFETLMVYDKKIDLYIDTLESLLVDLISHYNDISNKIECDDLDCDVFFTKKQDKLEQRAFDFLTEISNFKSQLFQYLQSTIKHT</sequence>
<evidence type="ECO:0000313" key="1">
    <source>
        <dbReference type="EMBL" id="NEV94963.1"/>
    </source>
</evidence>
<proteinExistence type="predicted"/>
<dbReference type="AlphaFoldDB" id="A0A6B3R3C7"/>
<dbReference type="RefSeq" id="WP_164005661.1">
    <property type="nucleotide sequence ID" value="NZ_JAAIKD010000008.1"/>
</dbReference>
<comment type="caution">
    <text evidence="1">The sequence shown here is derived from an EMBL/GenBank/DDBJ whole genome shotgun (WGS) entry which is preliminary data.</text>
</comment>
<name>A0A6B3R3C7_9FLAO</name>
<keyword evidence="2" id="KW-1185">Reference proteome</keyword>
<protein>
    <submittedName>
        <fullName evidence="1">Uncharacterized protein</fullName>
    </submittedName>
</protein>
<dbReference type="EMBL" id="JAAIKD010000008">
    <property type="protein sequence ID" value="NEV94963.1"/>
    <property type="molecule type" value="Genomic_DNA"/>
</dbReference>